<accession>A0ABQ7NZ73</accession>
<dbReference type="SUPFAM" id="SSF54236">
    <property type="entry name" value="Ubiquitin-like"/>
    <property type="match status" value="1"/>
</dbReference>
<feature type="domain" description="UBX" evidence="8">
    <location>
        <begin position="64"/>
        <end position="142"/>
    </location>
</feature>
<keyword evidence="3" id="KW-0150">Chloroplast</keyword>
<organism evidence="11 12">
    <name type="scientific">Brassica rapa subsp. trilocularis</name>
    <dbReference type="NCBI Taxonomy" id="1813537"/>
    <lineage>
        <taxon>Eukaryota</taxon>
        <taxon>Viridiplantae</taxon>
        <taxon>Streptophyta</taxon>
        <taxon>Embryophyta</taxon>
        <taxon>Tracheophyta</taxon>
        <taxon>Spermatophyta</taxon>
        <taxon>Magnoliopsida</taxon>
        <taxon>eudicotyledons</taxon>
        <taxon>Gunneridae</taxon>
        <taxon>Pentapetalae</taxon>
        <taxon>rosids</taxon>
        <taxon>malvids</taxon>
        <taxon>Brassicales</taxon>
        <taxon>Brassicaceae</taxon>
        <taxon>Brassiceae</taxon>
        <taxon>Brassica</taxon>
    </lineage>
</organism>
<dbReference type="InterPro" id="IPR000340">
    <property type="entry name" value="Dual-sp_phosphatase_cat-dom"/>
</dbReference>
<comment type="subcellular location">
    <subcellularLocation>
        <location evidence="1">Plastid</location>
        <location evidence="1">Chloroplast</location>
    </subcellularLocation>
</comment>
<sequence>MIERRLYLKLFAVLECQSLLENLSPFVDPKRPKNFPDGESPTCLSPNSVIGFPELTEEPKSDSDRSVLCRLCVRLPDGRKVQRNFLRSESVQLLWSFCYSLMDESERRERSFKLIQAVPGEYRSLYYGSETSFEDSGLANSSSRDKGSSSSPAMDNETYVKNRIQELVRLIKVARVYRQDNVPSLIQQGLYLGSFAAASNKNALKSCNVTHILTVASSLRPAHPGDFVYKVVPVVDKEDTNLEAYFDECIHFIDEAKKQGGSVLVHCFVGKSRSVTVVVAYLMKKHGMTLTQALQHVQSIRPVANPNAGFIRQLQDLEKSLQAIITGGARGIGAATARLFTENGAYVIVADILDEEGVRMAESIGGCYVHCDVSKEADVEAAVELAMRRKGRLDVMFNNAGMAVNEGSIMEIDIKMVNKLVSVNVNGVLLGIKHAAKAMIKGGGSIICTSSSSGVMGGLGGHAYTLSKGAINGLVKTTACELGSHGIRVNSISPHGVPTEILVNAYRTYLHNDRIDAAEVTKTVAEKGSLLTGRAGTVEDVAQAALFLASEESSRFITGHNLVIDGGYTSATTTMRYIYD</sequence>
<evidence type="ECO:0000256" key="1">
    <source>
        <dbReference type="ARBA" id="ARBA00004229"/>
    </source>
</evidence>
<evidence type="ECO:0000259" key="9">
    <source>
        <dbReference type="PROSITE" id="PS50054"/>
    </source>
</evidence>
<dbReference type="CDD" id="cd14498">
    <property type="entry name" value="DSP"/>
    <property type="match status" value="1"/>
</dbReference>
<evidence type="ECO:0000259" key="8">
    <source>
        <dbReference type="PROSITE" id="PS50033"/>
    </source>
</evidence>
<evidence type="ECO:0000256" key="4">
    <source>
        <dbReference type="ARBA" id="ARBA00022640"/>
    </source>
</evidence>
<dbReference type="PROSITE" id="PS50054">
    <property type="entry name" value="TYR_PHOSPHATASE_DUAL"/>
    <property type="match status" value="1"/>
</dbReference>
<comment type="similarity">
    <text evidence="2">Belongs to the short-chain dehydrogenases/reductases (SDR) family.</text>
</comment>
<evidence type="ECO:0000256" key="6">
    <source>
        <dbReference type="ARBA" id="ARBA00023002"/>
    </source>
</evidence>
<dbReference type="Pfam" id="PF00782">
    <property type="entry name" value="DSPc"/>
    <property type="match status" value="1"/>
</dbReference>
<evidence type="ECO:0000259" key="10">
    <source>
        <dbReference type="PROSITE" id="PS50056"/>
    </source>
</evidence>
<dbReference type="InterPro" id="IPR020422">
    <property type="entry name" value="TYR_PHOSPHATASE_DUAL_dom"/>
</dbReference>
<keyword evidence="4" id="KW-0934">Plastid</keyword>
<reference evidence="11 12" key="1">
    <citation type="submission" date="2021-03" db="EMBL/GenBank/DDBJ databases">
        <authorList>
            <person name="King G.J."/>
            <person name="Bancroft I."/>
            <person name="Baten A."/>
            <person name="Bloomfield J."/>
            <person name="Borpatragohain P."/>
            <person name="He Z."/>
            <person name="Irish N."/>
            <person name="Irwin J."/>
            <person name="Liu K."/>
            <person name="Mauleon R.P."/>
            <person name="Moore J."/>
            <person name="Morris R."/>
            <person name="Ostergaard L."/>
            <person name="Wang B."/>
            <person name="Wells R."/>
        </authorList>
    </citation>
    <scope>NUCLEOTIDE SEQUENCE [LARGE SCALE GENOMIC DNA]</scope>
    <source>
        <strain evidence="11">R-o-18</strain>
        <tissue evidence="11">Leaf</tissue>
    </source>
</reference>
<dbReference type="Gene3D" id="3.40.50.720">
    <property type="entry name" value="NAD(P)-binding Rossmann-like Domain"/>
    <property type="match status" value="1"/>
</dbReference>
<comment type="caution">
    <text evidence="11">The sequence shown here is derived from an EMBL/GenBank/DDBJ whole genome shotgun (WGS) entry which is preliminary data.</text>
</comment>
<dbReference type="Proteomes" id="UP000823674">
    <property type="component" value="Chromosome A01"/>
</dbReference>
<keyword evidence="6" id="KW-0560">Oxidoreductase</keyword>
<evidence type="ECO:0000256" key="2">
    <source>
        <dbReference type="ARBA" id="ARBA00006484"/>
    </source>
</evidence>
<evidence type="ECO:0000313" key="12">
    <source>
        <dbReference type="Proteomes" id="UP000823674"/>
    </source>
</evidence>
<keyword evidence="12" id="KW-1185">Reference proteome</keyword>
<dbReference type="Pfam" id="PF00789">
    <property type="entry name" value="UBX"/>
    <property type="match status" value="1"/>
</dbReference>
<dbReference type="Pfam" id="PF13561">
    <property type="entry name" value="adh_short_C2"/>
    <property type="match status" value="1"/>
</dbReference>
<dbReference type="PROSITE" id="PS50056">
    <property type="entry name" value="TYR_PHOSPHATASE_2"/>
    <property type="match status" value="1"/>
</dbReference>
<feature type="domain" description="Tyrosine specific protein phosphatases" evidence="10">
    <location>
        <begin position="244"/>
        <end position="302"/>
    </location>
</feature>
<evidence type="ECO:0000256" key="3">
    <source>
        <dbReference type="ARBA" id="ARBA00022528"/>
    </source>
</evidence>
<evidence type="ECO:0000256" key="7">
    <source>
        <dbReference type="SAM" id="MobiDB-lite"/>
    </source>
</evidence>
<dbReference type="SUPFAM" id="SSF52799">
    <property type="entry name" value="(Phosphotyrosine protein) phosphatases II"/>
    <property type="match status" value="1"/>
</dbReference>
<feature type="domain" description="Tyrosine-protein phosphatase" evidence="9">
    <location>
        <begin position="182"/>
        <end position="323"/>
    </location>
</feature>
<dbReference type="InterPro" id="IPR029021">
    <property type="entry name" value="Prot-tyrosine_phosphatase-like"/>
</dbReference>
<proteinExistence type="inferred from homology"/>
<dbReference type="SUPFAM" id="SSF51735">
    <property type="entry name" value="NAD(P)-binding Rossmann-fold domains"/>
    <property type="match status" value="1"/>
</dbReference>
<dbReference type="InterPro" id="IPR036291">
    <property type="entry name" value="NAD(P)-bd_dom_sf"/>
</dbReference>
<feature type="region of interest" description="Disordered" evidence="7">
    <location>
        <begin position="134"/>
        <end position="155"/>
    </location>
</feature>
<evidence type="ECO:0000256" key="5">
    <source>
        <dbReference type="ARBA" id="ARBA00022786"/>
    </source>
</evidence>
<dbReference type="PANTHER" id="PTHR43180">
    <property type="entry name" value="3-OXOACYL-(ACYL-CARRIER-PROTEIN) REDUCTASE (AFU_ORTHOLOGUE AFUA_6G11210)"/>
    <property type="match status" value="1"/>
</dbReference>
<evidence type="ECO:0000313" key="11">
    <source>
        <dbReference type="EMBL" id="KAG5415435.1"/>
    </source>
</evidence>
<dbReference type="CDD" id="cd01767">
    <property type="entry name" value="UBX"/>
    <property type="match status" value="1"/>
</dbReference>
<gene>
    <name evidence="11" type="primary">A01p042380.1_BraROA</name>
    <name evidence="11" type="ORF">IGI04_003002</name>
</gene>
<dbReference type="SMART" id="SM00195">
    <property type="entry name" value="DSPc"/>
    <property type="match status" value="1"/>
</dbReference>
<protein>
    <recommendedName>
        <fullName evidence="13">Protein-tyrosine-phosphatase</fullName>
    </recommendedName>
</protein>
<keyword evidence="5" id="KW-0833">Ubl conjugation pathway</keyword>
<dbReference type="Gene3D" id="3.10.20.90">
    <property type="entry name" value="Phosphatidylinositol 3-kinase Catalytic Subunit, Chain A, domain 1"/>
    <property type="match status" value="1"/>
</dbReference>
<dbReference type="InterPro" id="IPR001012">
    <property type="entry name" value="UBX_dom"/>
</dbReference>
<dbReference type="PRINTS" id="PR00081">
    <property type="entry name" value="GDHRDH"/>
</dbReference>
<dbReference type="PANTHER" id="PTHR43180:SF42">
    <property type="entry name" value="SHORT-CHAIN DEHYDROGENASE REDUCTASE ATA1"/>
    <property type="match status" value="1"/>
</dbReference>
<dbReference type="Gene3D" id="3.90.190.10">
    <property type="entry name" value="Protein tyrosine phosphatase superfamily"/>
    <property type="match status" value="1"/>
</dbReference>
<dbReference type="EMBL" id="JADBGQ010000001">
    <property type="protein sequence ID" value="KAG5415435.1"/>
    <property type="molecule type" value="Genomic_DNA"/>
</dbReference>
<dbReference type="InterPro" id="IPR000387">
    <property type="entry name" value="Tyr_Pase_dom"/>
</dbReference>
<dbReference type="PROSITE" id="PS50033">
    <property type="entry name" value="UBX"/>
    <property type="match status" value="1"/>
</dbReference>
<dbReference type="InterPro" id="IPR029071">
    <property type="entry name" value="Ubiquitin-like_domsf"/>
</dbReference>
<evidence type="ECO:0008006" key="13">
    <source>
        <dbReference type="Google" id="ProtNLM"/>
    </source>
</evidence>
<dbReference type="InterPro" id="IPR002347">
    <property type="entry name" value="SDR_fam"/>
</dbReference>
<name>A0ABQ7NZ73_BRACM</name>